<evidence type="ECO:0000256" key="3">
    <source>
        <dbReference type="ARBA" id="ARBA00023082"/>
    </source>
</evidence>
<name>A0A318HVS8_BURPY</name>
<dbReference type="PANTHER" id="PTHR43133:SF25">
    <property type="entry name" value="RNA POLYMERASE SIGMA FACTOR RFAY-RELATED"/>
    <property type="match status" value="1"/>
</dbReference>
<comment type="caution">
    <text evidence="7">The sequence shown here is derived from an EMBL/GenBank/DDBJ whole genome shotgun (WGS) entry which is preliminary data.</text>
</comment>
<dbReference type="Proteomes" id="UP000247755">
    <property type="component" value="Unassembled WGS sequence"/>
</dbReference>
<dbReference type="GO" id="GO:0006352">
    <property type="term" value="P:DNA-templated transcription initiation"/>
    <property type="evidence" value="ECO:0007669"/>
    <property type="project" value="InterPro"/>
</dbReference>
<keyword evidence="4" id="KW-0804">Transcription</keyword>
<sequence length="182" mass="20852">MKQTELSTMLPDMLPRLRSFSMRITGNRHDAEELVQRACVRALERAHQLRADTSPLSWVFSIIHSIWLNELRQRNHRDRLLLDWNDALMETIADPRSTSETGLAVRQIIDAVARLPEPQRIALLLVSIDGFSYQEAADTLDIPVGTVMSRISRARKAIRTAFDEPRESRMRPENFVDTEACG</sequence>
<dbReference type="AlphaFoldDB" id="A0A318HVS8"/>
<gene>
    <name evidence="7" type="ORF">NA66_103921</name>
</gene>
<dbReference type="GO" id="GO:0003677">
    <property type="term" value="F:DNA binding"/>
    <property type="evidence" value="ECO:0007669"/>
    <property type="project" value="InterPro"/>
</dbReference>
<dbReference type="Pfam" id="PF04542">
    <property type="entry name" value="Sigma70_r2"/>
    <property type="match status" value="1"/>
</dbReference>
<evidence type="ECO:0000256" key="2">
    <source>
        <dbReference type="ARBA" id="ARBA00023015"/>
    </source>
</evidence>
<dbReference type="CDD" id="cd06171">
    <property type="entry name" value="Sigma70_r4"/>
    <property type="match status" value="1"/>
</dbReference>
<comment type="similarity">
    <text evidence="1">Belongs to the sigma-70 factor family. ECF subfamily.</text>
</comment>
<dbReference type="RefSeq" id="WP_072437699.1">
    <property type="nucleotide sequence ID" value="NZ_QJJY01000039.1"/>
</dbReference>
<evidence type="ECO:0000313" key="8">
    <source>
        <dbReference type="Proteomes" id="UP000247755"/>
    </source>
</evidence>
<reference evidence="7 8" key="1">
    <citation type="submission" date="2018-05" db="EMBL/GenBank/DDBJ databases">
        <title>Comparative genomics of bacterial root endophytes of switchgrass collected from native prairies over two seasons.</title>
        <authorList>
            <person name="Tang Y."/>
        </authorList>
    </citation>
    <scope>NUCLEOTIDE SEQUENCE [LARGE SCALE GENOMIC DNA]</scope>
    <source>
        <strain evidence="7 8">NFIX32</strain>
    </source>
</reference>
<dbReference type="InterPro" id="IPR013249">
    <property type="entry name" value="RNA_pol_sigma70_r4_t2"/>
</dbReference>
<accession>A0A318HVS8</accession>
<dbReference type="SUPFAM" id="SSF88946">
    <property type="entry name" value="Sigma2 domain of RNA polymerase sigma factors"/>
    <property type="match status" value="1"/>
</dbReference>
<feature type="domain" description="RNA polymerase sigma-70 region 2" evidence="5">
    <location>
        <begin position="14"/>
        <end position="75"/>
    </location>
</feature>
<dbReference type="NCBIfam" id="TIGR02937">
    <property type="entry name" value="sigma70-ECF"/>
    <property type="match status" value="1"/>
</dbReference>
<keyword evidence="3" id="KW-0731">Sigma factor</keyword>
<dbReference type="PANTHER" id="PTHR43133">
    <property type="entry name" value="RNA POLYMERASE ECF-TYPE SIGMA FACTO"/>
    <property type="match status" value="1"/>
</dbReference>
<dbReference type="EMBL" id="QJJY01000039">
    <property type="protein sequence ID" value="PXX22548.1"/>
    <property type="molecule type" value="Genomic_DNA"/>
</dbReference>
<dbReference type="SUPFAM" id="SSF88659">
    <property type="entry name" value="Sigma3 and sigma4 domains of RNA polymerase sigma factors"/>
    <property type="match status" value="1"/>
</dbReference>
<evidence type="ECO:0000259" key="6">
    <source>
        <dbReference type="Pfam" id="PF08281"/>
    </source>
</evidence>
<dbReference type="InterPro" id="IPR013324">
    <property type="entry name" value="RNA_pol_sigma_r3/r4-like"/>
</dbReference>
<feature type="domain" description="RNA polymerase sigma factor 70 region 4 type 2" evidence="6">
    <location>
        <begin position="106"/>
        <end position="158"/>
    </location>
</feature>
<dbReference type="Gene3D" id="1.10.10.10">
    <property type="entry name" value="Winged helix-like DNA-binding domain superfamily/Winged helix DNA-binding domain"/>
    <property type="match status" value="1"/>
</dbReference>
<dbReference type="InterPro" id="IPR014284">
    <property type="entry name" value="RNA_pol_sigma-70_dom"/>
</dbReference>
<dbReference type="Pfam" id="PF08281">
    <property type="entry name" value="Sigma70_r4_2"/>
    <property type="match status" value="1"/>
</dbReference>
<keyword evidence="2" id="KW-0805">Transcription regulation</keyword>
<organism evidence="7 8">
    <name type="scientific">Burkholderia pyrrocinia</name>
    <name type="common">Pseudomonas pyrrocinia</name>
    <dbReference type="NCBI Taxonomy" id="60550"/>
    <lineage>
        <taxon>Bacteria</taxon>
        <taxon>Pseudomonadati</taxon>
        <taxon>Pseudomonadota</taxon>
        <taxon>Betaproteobacteria</taxon>
        <taxon>Burkholderiales</taxon>
        <taxon>Burkholderiaceae</taxon>
        <taxon>Burkholderia</taxon>
        <taxon>Burkholderia cepacia complex</taxon>
    </lineage>
</organism>
<dbReference type="InterPro" id="IPR039425">
    <property type="entry name" value="RNA_pol_sigma-70-like"/>
</dbReference>
<proteinExistence type="inferred from homology"/>
<evidence type="ECO:0000256" key="4">
    <source>
        <dbReference type="ARBA" id="ARBA00023163"/>
    </source>
</evidence>
<dbReference type="Gene3D" id="1.10.1740.10">
    <property type="match status" value="1"/>
</dbReference>
<dbReference type="InterPro" id="IPR013325">
    <property type="entry name" value="RNA_pol_sigma_r2"/>
</dbReference>
<dbReference type="InterPro" id="IPR007627">
    <property type="entry name" value="RNA_pol_sigma70_r2"/>
</dbReference>
<evidence type="ECO:0000256" key="1">
    <source>
        <dbReference type="ARBA" id="ARBA00010641"/>
    </source>
</evidence>
<evidence type="ECO:0000313" key="7">
    <source>
        <dbReference type="EMBL" id="PXX22548.1"/>
    </source>
</evidence>
<evidence type="ECO:0000259" key="5">
    <source>
        <dbReference type="Pfam" id="PF04542"/>
    </source>
</evidence>
<dbReference type="GO" id="GO:0016987">
    <property type="term" value="F:sigma factor activity"/>
    <property type="evidence" value="ECO:0007669"/>
    <property type="project" value="UniProtKB-KW"/>
</dbReference>
<dbReference type="InterPro" id="IPR036388">
    <property type="entry name" value="WH-like_DNA-bd_sf"/>
</dbReference>
<protein>
    <submittedName>
        <fullName evidence="7">RNA polymerase sigma-70 factor (ECF subfamily)</fullName>
    </submittedName>
</protein>